<dbReference type="Gene3D" id="3.40.50.80">
    <property type="entry name" value="Nucleotide-binding domain of ferredoxin-NADP reductase (FNR) module"/>
    <property type="match status" value="1"/>
</dbReference>
<dbReference type="OMA" id="INTYFAQ"/>
<dbReference type="GeneID" id="2893651"/>
<dbReference type="CDD" id="cd06186">
    <property type="entry name" value="NOX_Duox_like_FAD_NADP"/>
    <property type="match status" value="1"/>
</dbReference>
<evidence type="ECO:0000256" key="15">
    <source>
        <dbReference type="ARBA" id="ARBA00023136"/>
    </source>
</evidence>
<evidence type="ECO:0000256" key="7">
    <source>
        <dbReference type="ARBA" id="ARBA00022692"/>
    </source>
</evidence>
<keyword evidence="7 16" id="KW-0812">Transmembrane</keyword>
<dbReference type="EMBL" id="CR382125">
    <property type="protein sequence ID" value="CAG99690.1"/>
    <property type="molecule type" value="Genomic_DNA"/>
</dbReference>
<dbReference type="InterPro" id="IPR013130">
    <property type="entry name" value="Fe3_Rdtase_TM_dom"/>
</dbReference>
<keyword evidence="5" id="KW-0349">Heme</keyword>
<evidence type="ECO:0000256" key="6">
    <source>
        <dbReference type="ARBA" id="ARBA00022630"/>
    </source>
</evidence>
<dbReference type="Pfam" id="PF08022">
    <property type="entry name" value="FAD_binding_8"/>
    <property type="match status" value="1"/>
</dbReference>
<evidence type="ECO:0000256" key="5">
    <source>
        <dbReference type="ARBA" id="ARBA00022617"/>
    </source>
</evidence>
<gene>
    <name evidence="19" type="ORF">KLLA0_E14477g</name>
</gene>
<evidence type="ECO:0000256" key="3">
    <source>
        <dbReference type="ARBA" id="ARBA00006278"/>
    </source>
</evidence>
<dbReference type="InterPro" id="IPR013112">
    <property type="entry name" value="FAD-bd_8"/>
</dbReference>
<dbReference type="AlphaFoldDB" id="Q6CN86"/>
<evidence type="ECO:0000256" key="4">
    <source>
        <dbReference type="ARBA" id="ARBA00022448"/>
    </source>
</evidence>
<protein>
    <submittedName>
        <fullName evidence="19">KLLA0E14477p</fullName>
    </submittedName>
</protein>
<evidence type="ECO:0000313" key="20">
    <source>
        <dbReference type="Proteomes" id="UP000000598"/>
    </source>
</evidence>
<evidence type="ECO:0000256" key="16">
    <source>
        <dbReference type="SAM" id="Phobius"/>
    </source>
</evidence>
<evidence type="ECO:0000256" key="9">
    <source>
        <dbReference type="ARBA" id="ARBA00022857"/>
    </source>
</evidence>
<feature type="domain" description="FAD-binding FR-type" evidence="18">
    <location>
        <begin position="423"/>
        <end position="540"/>
    </location>
</feature>
<evidence type="ECO:0000256" key="13">
    <source>
        <dbReference type="ARBA" id="ARBA00023004"/>
    </source>
</evidence>
<dbReference type="eggNOG" id="KOG0039">
    <property type="taxonomic scope" value="Eukaryota"/>
</dbReference>
<keyword evidence="14" id="KW-0406">Ion transport</keyword>
<dbReference type="InterPro" id="IPR017927">
    <property type="entry name" value="FAD-bd_FR_type"/>
</dbReference>
<dbReference type="GO" id="GO:0006826">
    <property type="term" value="P:iron ion transport"/>
    <property type="evidence" value="ECO:0007669"/>
    <property type="project" value="TreeGrafter"/>
</dbReference>
<comment type="subcellular location">
    <subcellularLocation>
        <location evidence="2">Membrane</location>
        <topology evidence="2">Multi-pass membrane protein</topology>
    </subcellularLocation>
</comment>
<evidence type="ECO:0000313" key="19">
    <source>
        <dbReference type="EMBL" id="CAG99690.1"/>
    </source>
</evidence>
<organism evidence="19 20">
    <name type="scientific">Kluyveromyces lactis (strain ATCC 8585 / CBS 2359 / DSM 70799 / NBRC 1267 / NRRL Y-1140 / WM37)</name>
    <name type="common">Yeast</name>
    <name type="synonym">Candida sphaerica</name>
    <dbReference type="NCBI Taxonomy" id="284590"/>
    <lineage>
        <taxon>Eukaryota</taxon>
        <taxon>Fungi</taxon>
        <taxon>Dikarya</taxon>
        <taxon>Ascomycota</taxon>
        <taxon>Saccharomycotina</taxon>
        <taxon>Saccharomycetes</taxon>
        <taxon>Saccharomycetales</taxon>
        <taxon>Saccharomycetaceae</taxon>
        <taxon>Kluyveromyces</taxon>
    </lineage>
</organism>
<dbReference type="SUPFAM" id="SSF52343">
    <property type="entry name" value="Ferredoxin reductase-like, C-terminal NADP-linked domain"/>
    <property type="match status" value="1"/>
</dbReference>
<evidence type="ECO:0000256" key="17">
    <source>
        <dbReference type="SAM" id="SignalP"/>
    </source>
</evidence>
<dbReference type="KEGG" id="kla:KLLA0_E14477g"/>
<sequence>MQVRCRNSLVVFFIFLSSWCHAAKYTFLSKEESVYWACLDALQAYTFNNDLGSLYAPNCQPTRNRFQSWLICNVDNQKPDRLDSMLEKMIKRCQYSKPVYNHTVESLHELYAKVKSEAIDVDNTPGFNASTNLTSPIIAPRRKVKRYTRAYVTRAQSQKHTRLYGGAIFIYFAGCMFIGGLVTWSRILCPKLVEKIVGPKINMFRRLFTIPPANTKHTQILRWKKLILGIIPTRAETYILFGYFALNVILSCINYDIFSDNFYTTSKHQVAMQTSSLVQYRTGVMSTIHTPAVFLLSGRNNLLLYLTGWPYETFLVYHKWIARGMWVHALIHSACWTYLEMDYLAMSWEEQYWYWGAIATITGGLMLFLASAYFRIRWYETFKTIHFLFSALYISGLWYHLRIFSGQWMEYVYASIAVWCADHFFRVCRLLWFGVFSKADCELFEEDNTIKIKVPRPKTWKPFPGAFVYIYFMRPYGFWQSHPFTILAHDDDSDGKHIYIYAKVKEGLTKSLAKSLANTSNKSQSINVLVEGPYGLEAPLKNYSNSIIITGGNGVPTGYSNYDALTKPLSESSTDTVKWIWIIRDTSPLEWFREELLRLQDRLGEINIYITQPTQQIVDSSASSAGETDSEKKLDVKESTQDCEINFFKQFSRINFLFGRPDLQSLIVEDLHNAIGSTAILSCGPGPMNDQIRDTVANNLDVSKYRVDYFEEAQVW</sequence>
<keyword evidence="8" id="KW-0274">FAD</keyword>
<keyword evidence="10" id="KW-0249">Electron transport</keyword>
<dbReference type="Pfam" id="PF01794">
    <property type="entry name" value="Ferric_reduct"/>
    <property type="match status" value="1"/>
</dbReference>
<dbReference type="Pfam" id="PF08030">
    <property type="entry name" value="NAD_binding_6"/>
    <property type="match status" value="1"/>
</dbReference>
<evidence type="ECO:0000256" key="12">
    <source>
        <dbReference type="ARBA" id="ARBA00023002"/>
    </source>
</evidence>
<dbReference type="InParanoid" id="Q6CN86"/>
<dbReference type="PANTHER" id="PTHR32361">
    <property type="entry name" value="FERRIC/CUPRIC REDUCTASE TRANSMEMBRANE COMPONENT"/>
    <property type="match status" value="1"/>
</dbReference>
<keyword evidence="13" id="KW-0408">Iron</keyword>
<evidence type="ECO:0000256" key="11">
    <source>
        <dbReference type="ARBA" id="ARBA00022989"/>
    </source>
</evidence>
<keyword evidence="12" id="KW-0560">Oxidoreductase</keyword>
<dbReference type="PaxDb" id="284590-Q6CN86"/>
<dbReference type="GO" id="GO:0000293">
    <property type="term" value="F:ferric-chelate reductase activity"/>
    <property type="evidence" value="ECO:0007669"/>
    <property type="project" value="UniProtKB-ARBA"/>
</dbReference>
<evidence type="ECO:0000256" key="10">
    <source>
        <dbReference type="ARBA" id="ARBA00022982"/>
    </source>
</evidence>
<dbReference type="RefSeq" id="XP_454603.1">
    <property type="nucleotide sequence ID" value="XM_454603.1"/>
</dbReference>
<keyword evidence="15 16" id="KW-0472">Membrane</keyword>
<comment type="cofactor">
    <cofactor evidence="1">
        <name>FAD</name>
        <dbReference type="ChEBI" id="CHEBI:57692"/>
    </cofactor>
</comment>
<dbReference type="HOGENOM" id="CLU_010365_4_0_1"/>
<feature type="chain" id="PRO_5004272132" evidence="17">
    <location>
        <begin position="23"/>
        <end position="716"/>
    </location>
</feature>
<dbReference type="InterPro" id="IPR013121">
    <property type="entry name" value="Fe_red_NAD-bd_6"/>
</dbReference>
<keyword evidence="5" id="KW-0479">Metal-binding</keyword>
<feature type="signal peptide" evidence="17">
    <location>
        <begin position="1"/>
        <end position="22"/>
    </location>
</feature>
<dbReference type="SFLD" id="SFLDS00052">
    <property type="entry name" value="Ferric_Reductase_Domain"/>
    <property type="match status" value="1"/>
</dbReference>
<feature type="transmembrane region" description="Helical" evidence="16">
    <location>
        <begin position="351"/>
        <end position="373"/>
    </location>
</feature>
<dbReference type="InterPro" id="IPR051410">
    <property type="entry name" value="Ferric/Cupric_Reductase"/>
</dbReference>
<keyword evidence="17" id="KW-0732">Signal</keyword>
<dbReference type="InterPro" id="IPR039261">
    <property type="entry name" value="FNR_nucleotide-bd"/>
</dbReference>
<keyword evidence="11 16" id="KW-1133">Transmembrane helix</keyword>
<evidence type="ECO:0000256" key="1">
    <source>
        <dbReference type="ARBA" id="ARBA00001974"/>
    </source>
</evidence>
<name>Q6CN86_KLULA</name>
<reference evidence="19 20" key="1">
    <citation type="journal article" date="2004" name="Nature">
        <title>Genome evolution in yeasts.</title>
        <authorList>
            <consortium name="Genolevures"/>
            <person name="Dujon B."/>
            <person name="Sherman D."/>
            <person name="Fischer G."/>
            <person name="Durrens P."/>
            <person name="Casaregola S."/>
            <person name="Lafontaine I."/>
            <person name="de Montigny J."/>
            <person name="Marck C."/>
            <person name="Neuveglise C."/>
            <person name="Talla E."/>
            <person name="Goffard N."/>
            <person name="Frangeul L."/>
            <person name="Aigle M."/>
            <person name="Anthouard V."/>
            <person name="Babour A."/>
            <person name="Barbe V."/>
            <person name="Barnay S."/>
            <person name="Blanchin S."/>
            <person name="Beckerich J.M."/>
            <person name="Beyne E."/>
            <person name="Bleykasten C."/>
            <person name="Boisrame A."/>
            <person name="Boyer J."/>
            <person name="Cattolico L."/>
            <person name="Confanioleri F."/>
            <person name="de Daruvar A."/>
            <person name="Despons L."/>
            <person name="Fabre E."/>
            <person name="Fairhead C."/>
            <person name="Ferry-Dumazet H."/>
            <person name="Groppi A."/>
            <person name="Hantraye F."/>
            <person name="Hennequin C."/>
            <person name="Jauniaux N."/>
            <person name="Joyet P."/>
            <person name="Kachouri R."/>
            <person name="Kerrest A."/>
            <person name="Koszul R."/>
            <person name="Lemaire M."/>
            <person name="Lesur I."/>
            <person name="Ma L."/>
            <person name="Muller H."/>
            <person name="Nicaud J.M."/>
            <person name="Nikolski M."/>
            <person name="Oztas S."/>
            <person name="Ozier-Kalogeropoulos O."/>
            <person name="Pellenz S."/>
            <person name="Potier S."/>
            <person name="Richard G.F."/>
            <person name="Straub M.L."/>
            <person name="Suleau A."/>
            <person name="Swennene D."/>
            <person name="Tekaia F."/>
            <person name="Wesolowski-Louvel M."/>
            <person name="Westhof E."/>
            <person name="Wirth B."/>
            <person name="Zeniou-Meyer M."/>
            <person name="Zivanovic I."/>
            <person name="Bolotin-Fukuhara M."/>
            <person name="Thierry A."/>
            <person name="Bouchier C."/>
            <person name="Caudron B."/>
            <person name="Scarpelli C."/>
            <person name="Gaillardin C."/>
            <person name="Weissenbach J."/>
            <person name="Wincker P."/>
            <person name="Souciet J.L."/>
        </authorList>
    </citation>
    <scope>NUCLEOTIDE SEQUENCE [LARGE SCALE GENOMIC DNA]</scope>
    <source>
        <strain evidence="20">ATCC 8585 / CBS 2359 / DSM 70799 / NBRC 1267 / NRRL Y-1140 / WM37</strain>
    </source>
</reference>
<feature type="transmembrane region" description="Helical" evidence="16">
    <location>
        <begin position="385"/>
        <end position="401"/>
    </location>
</feature>
<keyword evidence="6" id="KW-0285">Flavoprotein</keyword>
<evidence type="ECO:0000256" key="2">
    <source>
        <dbReference type="ARBA" id="ARBA00004141"/>
    </source>
</evidence>
<evidence type="ECO:0000256" key="8">
    <source>
        <dbReference type="ARBA" id="ARBA00022827"/>
    </source>
</evidence>
<dbReference type="GO" id="GO:0006879">
    <property type="term" value="P:intracellular iron ion homeostasis"/>
    <property type="evidence" value="ECO:0007669"/>
    <property type="project" value="TreeGrafter"/>
</dbReference>
<keyword evidence="9" id="KW-0521">NADP</keyword>
<feature type="transmembrane region" description="Helical" evidence="16">
    <location>
        <begin position="163"/>
        <end position="184"/>
    </location>
</feature>
<accession>Q6CN86</accession>
<dbReference type="PANTHER" id="PTHR32361:SF25">
    <property type="entry name" value="FERRIC_CUPRIC REDUCTASE TRANSMEMBRANE COMPONENT 1"/>
    <property type="match status" value="1"/>
</dbReference>
<dbReference type="SFLD" id="SFLDG01168">
    <property type="entry name" value="Ferric_reductase_subgroup_(FRE"/>
    <property type="match status" value="1"/>
</dbReference>
<comment type="similarity">
    <text evidence="3">Belongs to the ferric reductase (FRE) family.</text>
</comment>
<dbReference type="Proteomes" id="UP000000598">
    <property type="component" value="Chromosome E"/>
</dbReference>
<evidence type="ECO:0000256" key="14">
    <source>
        <dbReference type="ARBA" id="ARBA00023065"/>
    </source>
</evidence>
<evidence type="ECO:0000259" key="18">
    <source>
        <dbReference type="PROSITE" id="PS51384"/>
    </source>
</evidence>
<keyword evidence="20" id="KW-1185">Reference proteome</keyword>
<proteinExistence type="inferred from homology"/>
<keyword evidence="4" id="KW-0813">Transport</keyword>
<dbReference type="PROSITE" id="PS51384">
    <property type="entry name" value="FAD_FR"/>
    <property type="match status" value="1"/>
</dbReference>
<dbReference type="GO" id="GO:0015677">
    <property type="term" value="P:copper ion import"/>
    <property type="evidence" value="ECO:0007669"/>
    <property type="project" value="TreeGrafter"/>
</dbReference>
<dbReference type="GO" id="GO:0005886">
    <property type="term" value="C:plasma membrane"/>
    <property type="evidence" value="ECO:0007669"/>
    <property type="project" value="TreeGrafter"/>
</dbReference>